<accession>A0ABV7FZ92</accession>
<evidence type="ECO:0000313" key="3">
    <source>
        <dbReference type="Proteomes" id="UP001595593"/>
    </source>
</evidence>
<keyword evidence="3" id="KW-1185">Reference proteome</keyword>
<dbReference type="PROSITE" id="PS50830">
    <property type="entry name" value="TNASE_3"/>
    <property type="match status" value="1"/>
</dbReference>
<gene>
    <name evidence="2" type="ORF">ACFOD4_11705</name>
</gene>
<dbReference type="RefSeq" id="WP_379596622.1">
    <property type="nucleotide sequence ID" value="NZ_JBHRTN010000010.1"/>
</dbReference>
<dbReference type="Gene3D" id="2.40.50.90">
    <property type="match status" value="1"/>
</dbReference>
<sequence>MPYHRRLFRSAASSRRTSRRWSGAVLGLGAALLALLLVTIGLPANLLGSAPREQAWSAAAETVRVVDGETLRLGDRTLRLAGLITPERGQTCSTEVGVGFDCGAAAAQALSRLVQGRDMECRVQGRDHFGRALALCEAGDRDVNLAMAATGWALAGPEAVPEIRLAEGAARAAARGLWSYPAGAPAAWRVRH</sequence>
<feature type="domain" description="TNase-like" evidence="1">
    <location>
        <begin position="56"/>
        <end position="180"/>
    </location>
</feature>
<dbReference type="SMART" id="SM00318">
    <property type="entry name" value="SNc"/>
    <property type="match status" value="1"/>
</dbReference>
<dbReference type="EMBL" id="JBHRTN010000010">
    <property type="protein sequence ID" value="MFC3125732.1"/>
    <property type="molecule type" value="Genomic_DNA"/>
</dbReference>
<dbReference type="SUPFAM" id="SSF50199">
    <property type="entry name" value="Staphylococcal nuclease"/>
    <property type="match status" value="1"/>
</dbReference>
<evidence type="ECO:0000259" key="1">
    <source>
        <dbReference type="PROSITE" id="PS50830"/>
    </source>
</evidence>
<dbReference type="InterPro" id="IPR035437">
    <property type="entry name" value="SNase_OB-fold_sf"/>
</dbReference>
<dbReference type="Pfam" id="PF00565">
    <property type="entry name" value="SNase"/>
    <property type="match status" value="1"/>
</dbReference>
<evidence type="ECO:0000313" key="2">
    <source>
        <dbReference type="EMBL" id="MFC3125732.1"/>
    </source>
</evidence>
<proteinExistence type="predicted"/>
<dbReference type="Proteomes" id="UP001595593">
    <property type="component" value="Unassembled WGS sequence"/>
</dbReference>
<comment type="caution">
    <text evidence="2">The sequence shown here is derived from an EMBL/GenBank/DDBJ whole genome shotgun (WGS) entry which is preliminary data.</text>
</comment>
<dbReference type="PANTHER" id="PTHR12302:SF26">
    <property type="entry name" value="BLR1266 PROTEIN"/>
    <property type="match status" value="1"/>
</dbReference>
<organism evidence="2 3">
    <name type="scientific">Teichococcus globiformis</name>
    <dbReference type="NCBI Taxonomy" id="2307229"/>
    <lineage>
        <taxon>Bacteria</taxon>
        <taxon>Pseudomonadati</taxon>
        <taxon>Pseudomonadota</taxon>
        <taxon>Alphaproteobacteria</taxon>
        <taxon>Acetobacterales</taxon>
        <taxon>Roseomonadaceae</taxon>
        <taxon>Roseomonas</taxon>
    </lineage>
</organism>
<dbReference type="InterPro" id="IPR016071">
    <property type="entry name" value="Staphylococal_nuclease_OB-fold"/>
</dbReference>
<reference evidence="3" key="1">
    <citation type="journal article" date="2019" name="Int. J. Syst. Evol. Microbiol.">
        <title>The Global Catalogue of Microorganisms (GCM) 10K type strain sequencing project: providing services to taxonomists for standard genome sequencing and annotation.</title>
        <authorList>
            <consortium name="The Broad Institute Genomics Platform"/>
            <consortium name="The Broad Institute Genome Sequencing Center for Infectious Disease"/>
            <person name="Wu L."/>
            <person name="Ma J."/>
        </authorList>
    </citation>
    <scope>NUCLEOTIDE SEQUENCE [LARGE SCALE GENOMIC DNA]</scope>
    <source>
        <strain evidence="3">KCTC 52094</strain>
    </source>
</reference>
<protein>
    <submittedName>
        <fullName evidence="2">Thermonuclease family protein</fullName>
    </submittedName>
</protein>
<name>A0ABV7FZ92_9PROT</name>
<dbReference type="PANTHER" id="PTHR12302">
    <property type="entry name" value="EBNA2 BINDING PROTEIN P100"/>
    <property type="match status" value="1"/>
</dbReference>